<sequence length="351" mass="38082">MHTDALKQLKQIVPPVSLSEDCLYLSIYSPAYAHEGSNLPVMVWIHGGALVAGMASSYDASILAATENVVVVAIQYRLGFLGFFSTGDQHASGNWGYLDQVAALRWVQKNKLILGATQCKSPFLVSLQGALVCPHMSCPPMSKGLFHSAIMQSGVALLPDLISSSSEVVYTVVANLSACGRVNSEALVHCLRGKSEEEILAINKVRLIVWPCTTIPGVVDGAFLPRHPQELLVSADFQPVPSIIGANTDEFGFNLPNYMGYSETIKEINRGTNLACYYGEHDSKHDSHAPVNFFEFQHQSSLFKDISPPPTPGLSHPIRTTHTGQVRGNLVHLKGTFLGILLDKPPKPPEP</sequence>
<evidence type="ECO:0000313" key="2">
    <source>
        <dbReference type="RefSeq" id="XP_073913028.1"/>
    </source>
</evidence>
<name>A0AC58L793_CASCN</name>
<gene>
    <name evidence="2" type="primary">LOC109680197</name>
</gene>
<reference evidence="2" key="1">
    <citation type="submission" date="2025-08" db="UniProtKB">
        <authorList>
            <consortium name="RefSeq"/>
        </authorList>
    </citation>
    <scope>IDENTIFICATION</scope>
</reference>
<proteinExistence type="predicted"/>
<keyword evidence="1" id="KW-1185">Reference proteome</keyword>
<dbReference type="RefSeq" id="XP_073913028.1">
    <property type="nucleotide sequence ID" value="XM_074056927.1"/>
</dbReference>
<evidence type="ECO:0000313" key="1">
    <source>
        <dbReference type="Proteomes" id="UP001732720"/>
    </source>
</evidence>
<accession>A0AC58L793</accession>
<dbReference type="Proteomes" id="UP001732720">
    <property type="component" value="Chromosome 15"/>
</dbReference>
<organism evidence="1 2">
    <name type="scientific">Castor canadensis</name>
    <name type="common">American beaver</name>
    <dbReference type="NCBI Taxonomy" id="51338"/>
    <lineage>
        <taxon>Eukaryota</taxon>
        <taxon>Metazoa</taxon>
        <taxon>Chordata</taxon>
        <taxon>Craniata</taxon>
        <taxon>Vertebrata</taxon>
        <taxon>Euteleostomi</taxon>
        <taxon>Mammalia</taxon>
        <taxon>Eutheria</taxon>
        <taxon>Euarchontoglires</taxon>
        <taxon>Glires</taxon>
        <taxon>Rodentia</taxon>
        <taxon>Castorimorpha</taxon>
        <taxon>Castoridae</taxon>
        <taxon>Castor</taxon>
    </lineage>
</organism>
<protein>
    <submittedName>
        <fullName evidence="2">Pyrethroid hydrolase Ces2e-like</fullName>
    </submittedName>
</protein>